<keyword evidence="1" id="KW-1133">Transmembrane helix</keyword>
<name>A0A3R9NNI1_9BACT</name>
<dbReference type="Proteomes" id="UP000273500">
    <property type="component" value="Unassembled WGS sequence"/>
</dbReference>
<accession>A0A3R9NNI1</accession>
<evidence type="ECO:0000313" key="3">
    <source>
        <dbReference type="Proteomes" id="UP000273500"/>
    </source>
</evidence>
<feature type="transmembrane region" description="Helical" evidence="1">
    <location>
        <begin position="225"/>
        <end position="252"/>
    </location>
</feature>
<feature type="transmembrane region" description="Helical" evidence="1">
    <location>
        <begin position="331"/>
        <end position="350"/>
    </location>
</feature>
<feature type="transmembrane region" description="Helical" evidence="1">
    <location>
        <begin position="165"/>
        <end position="184"/>
    </location>
</feature>
<dbReference type="AlphaFoldDB" id="A0A3R9NNI1"/>
<keyword evidence="3" id="KW-1185">Reference proteome</keyword>
<proteinExistence type="predicted"/>
<feature type="transmembrane region" description="Helical" evidence="1">
    <location>
        <begin position="411"/>
        <end position="432"/>
    </location>
</feature>
<feature type="transmembrane region" description="Helical" evidence="1">
    <location>
        <begin position="387"/>
        <end position="404"/>
    </location>
</feature>
<feature type="transmembrane region" description="Helical" evidence="1">
    <location>
        <begin position="137"/>
        <end position="158"/>
    </location>
</feature>
<sequence length="433" mass="48245">MGLPAAVAATSAPAGAGIRGAWFRRVAAYTAFILSLTLSFWFSPAPRTEAEYCGTYLHLAPWAGFTANCDGFVYMEDARHPAHLLEPCEVRQSRPLFVLLGTAVGYPCTWVVQGLQASGLLPARVMQKLPAKYQPLLGFYLGYVLLNYAVLLAALLLFRHLYYRVTNGLGSLGVLWALLVFLVSNQVTKAFFWTVHQQMFTFLVPLVLVYLVLQLRGSAQWRAWLPGLAVLGGLLSLVYGSFVLVLPVLLYGLCQQRRHPWPVVVGRAIVVGLMFAAPTLIWIGILKLQGVSYYNHEAAAYGQVVWLQAIWQQPFPEFLQLLSTNISKFLQTLPAIEVFVVAALISVDWAIRKQKKLPEPMLLLLGVVLLLLIFLAGLGYYKERLTWMLVPILLLVVVVVMPGTRASRWPVWVLLLMACAWHVMQVVSYGPFS</sequence>
<keyword evidence="1" id="KW-0812">Transmembrane</keyword>
<evidence type="ECO:0000313" key="2">
    <source>
        <dbReference type="EMBL" id="RSK51107.1"/>
    </source>
</evidence>
<feature type="transmembrane region" description="Helical" evidence="1">
    <location>
        <begin position="190"/>
        <end position="213"/>
    </location>
</feature>
<feature type="transmembrane region" description="Helical" evidence="1">
    <location>
        <begin position="26"/>
        <end position="42"/>
    </location>
</feature>
<comment type="caution">
    <text evidence="2">The sequence shown here is derived from an EMBL/GenBank/DDBJ whole genome shotgun (WGS) entry which is preliminary data.</text>
</comment>
<reference evidence="2 3" key="1">
    <citation type="submission" date="2018-12" db="EMBL/GenBank/DDBJ databases">
        <authorList>
            <person name="Feng G."/>
            <person name="Zhu H."/>
        </authorList>
    </citation>
    <scope>NUCLEOTIDE SEQUENCE [LARGE SCALE GENOMIC DNA]</scope>
    <source>
        <strain evidence="2 3">KCTC 12533</strain>
    </source>
</reference>
<evidence type="ECO:0008006" key="4">
    <source>
        <dbReference type="Google" id="ProtNLM"/>
    </source>
</evidence>
<feature type="transmembrane region" description="Helical" evidence="1">
    <location>
        <begin position="264"/>
        <end position="286"/>
    </location>
</feature>
<protein>
    <recommendedName>
        <fullName evidence="4">Glycosyltransferase RgtA/B/C/D-like domain-containing protein</fullName>
    </recommendedName>
</protein>
<gene>
    <name evidence="2" type="ORF">EI291_01975</name>
</gene>
<organism evidence="2 3">
    <name type="scientific">Hymenobacter rigui</name>
    <dbReference type="NCBI Taxonomy" id="334424"/>
    <lineage>
        <taxon>Bacteria</taxon>
        <taxon>Pseudomonadati</taxon>
        <taxon>Bacteroidota</taxon>
        <taxon>Cytophagia</taxon>
        <taxon>Cytophagales</taxon>
        <taxon>Hymenobacteraceae</taxon>
        <taxon>Hymenobacter</taxon>
    </lineage>
</organism>
<feature type="transmembrane region" description="Helical" evidence="1">
    <location>
        <begin position="362"/>
        <end position="381"/>
    </location>
</feature>
<keyword evidence="1" id="KW-0472">Membrane</keyword>
<dbReference type="EMBL" id="RWIT01000001">
    <property type="protein sequence ID" value="RSK51107.1"/>
    <property type="molecule type" value="Genomic_DNA"/>
</dbReference>
<evidence type="ECO:0000256" key="1">
    <source>
        <dbReference type="SAM" id="Phobius"/>
    </source>
</evidence>